<feature type="domain" description="Hemerythrin-like" evidence="1">
    <location>
        <begin position="116"/>
        <end position="217"/>
    </location>
</feature>
<evidence type="ECO:0000313" key="3">
    <source>
        <dbReference type="Proteomes" id="UP001279734"/>
    </source>
</evidence>
<dbReference type="PANTHER" id="PTHR35739">
    <property type="entry name" value="OS01G0861700 PROTEIN"/>
    <property type="match status" value="1"/>
</dbReference>
<dbReference type="AlphaFoldDB" id="A0AAD3P522"/>
<evidence type="ECO:0000259" key="1">
    <source>
        <dbReference type="Pfam" id="PF01814"/>
    </source>
</evidence>
<proteinExistence type="predicted"/>
<evidence type="ECO:0000313" key="2">
    <source>
        <dbReference type="EMBL" id="GMG99486.1"/>
    </source>
</evidence>
<gene>
    <name evidence="2" type="ORF">Nepgr_001326</name>
</gene>
<sequence length="328" mass="37184">MGNRFEKQKQKSVAEIAPSDYIRNGSPPVATLYGHPASSLTYYLRFALLYKPITLRFAPMETWLFTLELGDDSVSGTAKTVLQYVEDKFPEPPLLRKNFEHDWEATTPLVVRMALLQHKSMRRHVERVVRWGMDLATRGGKAAADPGVGTPRMEVRKFAKSYEQLLEVMLEHAQMEEKIIFPILQLADRGICKSANAEHARDLPIMNGIKEALKSIGALDPGTPAFLEALSNLSARLDILQENCKQHFEEEEEQVFPLMEAAEVTREQQGRVLNQSIEVMRGTHSHLGFFIDGLLPSEAMQYLDLIMHYVNKETAAVMLRALVEYNLN</sequence>
<dbReference type="InterPro" id="IPR012312">
    <property type="entry name" value="Hemerythrin-like"/>
</dbReference>
<organism evidence="2 3">
    <name type="scientific">Nepenthes gracilis</name>
    <name type="common">Slender pitcher plant</name>
    <dbReference type="NCBI Taxonomy" id="150966"/>
    <lineage>
        <taxon>Eukaryota</taxon>
        <taxon>Viridiplantae</taxon>
        <taxon>Streptophyta</taxon>
        <taxon>Embryophyta</taxon>
        <taxon>Tracheophyta</taxon>
        <taxon>Spermatophyta</taxon>
        <taxon>Magnoliopsida</taxon>
        <taxon>eudicotyledons</taxon>
        <taxon>Gunneridae</taxon>
        <taxon>Pentapetalae</taxon>
        <taxon>Caryophyllales</taxon>
        <taxon>Nepenthaceae</taxon>
        <taxon>Nepenthes</taxon>
    </lineage>
</organism>
<dbReference type="CDD" id="cd12108">
    <property type="entry name" value="Hr-like"/>
    <property type="match status" value="1"/>
</dbReference>
<protein>
    <recommendedName>
        <fullName evidence="1">Hemerythrin-like domain-containing protein</fullName>
    </recommendedName>
</protein>
<comment type="caution">
    <text evidence="2">The sequence shown here is derived from an EMBL/GenBank/DDBJ whole genome shotgun (WGS) entry which is preliminary data.</text>
</comment>
<dbReference type="Proteomes" id="UP001279734">
    <property type="component" value="Unassembled WGS sequence"/>
</dbReference>
<dbReference type="Gene3D" id="1.20.120.520">
    <property type="entry name" value="nmb1532 protein domain like"/>
    <property type="match status" value="1"/>
</dbReference>
<reference evidence="2" key="1">
    <citation type="submission" date="2023-05" db="EMBL/GenBank/DDBJ databases">
        <title>Nepenthes gracilis genome sequencing.</title>
        <authorList>
            <person name="Fukushima K."/>
        </authorList>
    </citation>
    <scope>NUCLEOTIDE SEQUENCE</scope>
    <source>
        <strain evidence="2">SING2019-196</strain>
    </source>
</reference>
<dbReference type="PANTHER" id="PTHR35739:SF1">
    <property type="entry name" value="OS01G0861700 PROTEIN"/>
    <property type="match status" value="1"/>
</dbReference>
<dbReference type="EMBL" id="BSYO01000001">
    <property type="protein sequence ID" value="GMG99486.1"/>
    <property type="molecule type" value="Genomic_DNA"/>
</dbReference>
<accession>A0AAD3P522</accession>
<keyword evidence="3" id="KW-1185">Reference proteome</keyword>
<dbReference type="Pfam" id="PF01814">
    <property type="entry name" value="Hemerythrin"/>
    <property type="match status" value="1"/>
</dbReference>
<name>A0AAD3P522_NEPGR</name>